<dbReference type="InterPro" id="IPR038332">
    <property type="entry name" value="PPE_sf"/>
</dbReference>
<proteinExistence type="predicted"/>
<dbReference type="Proteomes" id="UP000824037">
    <property type="component" value="Unassembled WGS sequence"/>
</dbReference>
<reference evidence="1" key="1">
    <citation type="journal article" date="2021" name="PeerJ">
        <title>Extensive microbial diversity within the chicken gut microbiome revealed by metagenomics and culture.</title>
        <authorList>
            <person name="Gilroy R."/>
            <person name="Ravi A."/>
            <person name="Getino M."/>
            <person name="Pursley I."/>
            <person name="Horton D.L."/>
            <person name="Alikhan N.F."/>
            <person name="Baker D."/>
            <person name="Gharbi K."/>
            <person name="Hall N."/>
            <person name="Watson M."/>
            <person name="Adriaenssens E.M."/>
            <person name="Foster-Nyarko E."/>
            <person name="Jarju S."/>
            <person name="Secka A."/>
            <person name="Antonio M."/>
            <person name="Oren A."/>
            <person name="Chaudhuri R.R."/>
            <person name="La Ragione R."/>
            <person name="Hildebrand F."/>
            <person name="Pallen M.J."/>
        </authorList>
    </citation>
    <scope>NUCLEOTIDE SEQUENCE</scope>
    <source>
        <strain evidence="1">ChiGjej4B4-7305</strain>
    </source>
</reference>
<dbReference type="Gene3D" id="1.20.1260.20">
    <property type="entry name" value="PPE superfamily"/>
    <property type="match status" value="1"/>
</dbReference>
<name>A0A9D2EBU5_9MICO</name>
<dbReference type="SUPFAM" id="SSF140453">
    <property type="entry name" value="EsxAB dimer-like"/>
    <property type="match status" value="1"/>
</dbReference>
<protein>
    <submittedName>
        <fullName evidence="1">WXG100 family type VII secretion target</fullName>
    </submittedName>
</protein>
<evidence type="ECO:0000313" key="1">
    <source>
        <dbReference type="EMBL" id="HIZ34525.1"/>
    </source>
</evidence>
<comment type="caution">
    <text evidence="1">The sequence shown here is derived from an EMBL/GenBank/DDBJ whole genome shotgun (WGS) entry which is preliminary data.</text>
</comment>
<dbReference type="AlphaFoldDB" id="A0A9D2EBU5"/>
<dbReference type="InterPro" id="IPR036689">
    <property type="entry name" value="ESAT-6-like_sf"/>
</dbReference>
<accession>A0A9D2EBU5</accession>
<reference evidence="1" key="2">
    <citation type="submission" date="2021-04" db="EMBL/GenBank/DDBJ databases">
        <authorList>
            <person name="Gilroy R."/>
        </authorList>
    </citation>
    <scope>NUCLEOTIDE SEQUENCE</scope>
    <source>
        <strain evidence="1">ChiGjej4B4-7305</strain>
    </source>
</reference>
<dbReference type="EMBL" id="DXBY01000041">
    <property type="protein sequence ID" value="HIZ34525.1"/>
    <property type="molecule type" value="Genomic_DNA"/>
</dbReference>
<evidence type="ECO:0000313" key="2">
    <source>
        <dbReference type="Proteomes" id="UP000824037"/>
    </source>
</evidence>
<organism evidence="1 2">
    <name type="scientific">Candidatus Ruania gallistercoris</name>
    <dbReference type="NCBI Taxonomy" id="2838746"/>
    <lineage>
        <taxon>Bacteria</taxon>
        <taxon>Bacillati</taxon>
        <taxon>Actinomycetota</taxon>
        <taxon>Actinomycetes</taxon>
        <taxon>Micrococcales</taxon>
        <taxon>Ruaniaceae</taxon>
        <taxon>Ruania</taxon>
    </lineage>
</organism>
<gene>
    <name evidence="1" type="ORF">H9815_02015</name>
</gene>
<sequence length="274" mass="27794">MNDLLAVDGSETFHTWTETADDPTKLVGYVPVFGDAFGTGAAFAQGDWAGGLLGLASTGLSVVGAAIDPFGTLLSSVASFLMDYMPPLPQMLDVLAGNPALVQGIGETWGNISQALTEKAAQAEAELARLMGVWRGAAADAYRARMEKLIGATQALAAGAQGIGQGFAVASAIVEAVRTIVREIIADLISRLIVYAAEVIATAGLGTPVVVSQATVAISKTVTKCAKFSDELGTAIKSACKISDELADILGEIGKLIGGLGAGVGRGQEAVGAV</sequence>